<evidence type="ECO:0000256" key="2">
    <source>
        <dbReference type="SAM" id="Phobius"/>
    </source>
</evidence>
<feature type="region of interest" description="Disordered" evidence="1">
    <location>
        <begin position="1"/>
        <end position="45"/>
    </location>
</feature>
<name>C5LWY4_PERM5</name>
<accession>C5LWY4</accession>
<evidence type="ECO:0000313" key="3">
    <source>
        <dbReference type="EMBL" id="EEQ98762.1"/>
    </source>
</evidence>
<feature type="compositionally biased region" description="Polar residues" evidence="1">
    <location>
        <begin position="35"/>
        <end position="45"/>
    </location>
</feature>
<feature type="compositionally biased region" description="Gly residues" evidence="1">
    <location>
        <begin position="16"/>
        <end position="25"/>
    </location>
</feature>
<feature type="transmembrane region" description="Helical" evidence="2">
    <location>
        <begin position="114"/>
        <end position="136"/>
    </location>
</feature>
<evidence type="ECO:0000313" key="4">
    <source>
        <dbReference type="Proteomes" id="UP000007800"/>
    </source>
</evidence>
<evidence type="ECO:0000256" key="1">
    <source>
        <dbReference type="SAM" id="MobiDB-lite"/>
    </source>
</evidence>
<organism evidence="4">
    <name type="scientific">Perkinsus marinus (strain ATCC 50983 / TXsc)</name>
    <dbReference type="NCBI Taxonomy" id="423536"/>
    <lineage>
        <taxon>Eukaryota</taxon>
        <taxon>Sar</taxon>
        <taxon>Alveolata</taxon>
        <taxon>Perkinsozoa</taxon>
        <taxon>Perkinsea</taxon>
        <taxon>Perkinsida</taxon>
        <taxon>Perkinsidae</taxon>
        <taxon>Perkinsus</taxon>
    </lineage>
</organism>
<protein>
    <submittedName>
        <fullName evidence="3">Uncharacterized protein</fullName>
    </submittedName>
</protein>
<keyword evidence="2" id="KW-0812">Transmembrane</keyword>
<gene>
    <name evidence="3" type="ORF">Pmar_PMAR027246</name>
</gene>
<dbReference type="InParanoid" id="C5LWY4"/>
<sequence length="138" mass="14130">MSASAPPAYNPYQGGNQTGGGGGGIISVQVPPGATSGTTLQITNPQTGAPLQVQVPYGVGPGEVFQVQIPSASYAGSYQSTSGYSQPVNYQQPPKQTIIIHESDDRRRYDNGDAGLACCAGMLGACAACALCDILMQF</sequence>
<dbReference type="RefSeq" id="XP_002766045.1">
    <property type="nucleotide sequence ID" value="XM_002765999.1"/>
</dbReference>
<keyword evidence="4" id="KW-1185">Reference proteome</keyword>
<keyword evidence="2" id="KW-0472">Membrane</keyword>
<proteinExistence type="predicted"/>
<keyword evidence="2" id="KW-1133">Transmembrane helix</keyword>
<dbReference type="OrthoDB" id="429776at2759"/>
<dbReference type="AlphaFoldDB" id="C5LWY4"/>
<dbReference type="EMBL" id="GG686286">
    <property type="protein sequence ID" value="EEQ98762.1"/>
    <property type="molecule type" value="Genomic_DNA"/>
</dbReference>
<reference evidence="3 4" key="1">
    <citation type="submission" date="2008-07" db="EMBL/GenBank/DDBJ databases">
        <authorList>
            <person name="El-Sayed N."/>
            <person name="Caler E."/>
            <person name="Inman J."/>
            <person name="Amedeo P."/>
            <person name="Hass B."/>
            <person name="Wortman J."/>
        </authorList>
    </citation>
    <scope>NUCLEOTIDE SEQUENCE [LARGE SCALE GENOMIC DNA]</scope>
    <source>
        <strain evidence="4">ATCC 50983 / TXsc</strain>
    </source>
</reference>
<dbReference type="GeneID" id="9062773"/>
<dbReference type="Proteomes" id="UP000007800">
    <property type="component" value="Unassembled WGS sequence"/>
</dbReference>